<feature type="transmembrane region" description="Helical" evidence="6">
    <location>
        <begin position="24"/>
        <end position="45"/>
    </location>
</feature>
<evidence type="ECO:0000256" key="2">
    <source>
        <dbReference type="ARBA" id="ARBA00022475"/>
    </source>
</evidence>
<dbReference type="Pfam" id="PF03176">
    <property type="entry name" value="MMPL"/>
    <property type="match status" value="1"/>
</dbReference>
<keyword evidence="5 6" id="KW-0472">Membrane</keyword>
<dbReference type="PANTHER" id="PTHR33406:SF13">
    <property type="entry name" value="MEMBRANE PROTEIN YDFJ"/>
    <property type="match status" value="1"/>
</dbReference>
<feature type="transmembrane region" description="Helical" evidence="6">
    <location>
        <begin position="695"/>
        <end position="716"/>
    </location>
</feature>
<feature type="transmembrane region" description="Helical" evidence="6">
    <location>
        <begin position="786"/>
        <end position="809"/>
    </location>
</feature>
<feature type="transmembrane region" description="Helical" evidence="6">
    <location>
        <begin position="722"/>
        <end position="742"/>
    </location>
</feature>
<keyword evidence="9" id="KW-1185">Reference proteome</keyword>
<keyword evidence="4 6" id="KW-1133">Transmembrane helix</keyword>
<feature type="transmembrane region" description="Helical" evidence="6">
    <location>
        <begin position="370"/>
        <end position="389"/>
    </location>
</feature>
<evidence type="ECO:0000256" key="4">
    <source>
        <dbReference type="ARBA" id="ARBA00022989"/>
    </source>
</evidence>
<reference evidence="9" key="1">
    <citation type="submission" date="2010-02" db="EMBL/GenBank/DDBJ databases">
        <title>Complete sequence of Desulfurivibrio alkaliphilus AHT2.</title>
        <authorList>
            <consortium name="US DOE Joint Genome Institute"/>
            <person name="Pitluck S."/>
            <person name="Chertkov O."/>
            <person name="Detter J.C."/>
            <person name="Han C."/>
            <person name="Tapia R."/>
            <person name="Larimer F."/>
            <person name="Land M."/>
            <person name="Hauser L."/>
            <person name="Kyrpides N."/>
            <person name="Mikhailova N."/>
            <person name="Sorokin D.Y."/>
            <person name="Muyzer G."/>
            <person name="Woyke T."/>
        </authorList>
    </citation>
    <scope>NUCLEOTIDE SEQUENCE [LARGE SCALE GENOMIC DNA]</scope>
    <source>
        <strain evidence="9">DSM 19089 / UNIQEM U267 / AHT2</strain>
    </source>
</reference>
<accession>D6Z2P0</accession>
<feature type="transmembrane region" description="Helical" evidence="6">
    <location>
        <begin position="395"/>
        <end position="418"/>
    </location>
</feature>
<proteinExistence type="predicted"/>
<feature type="transmembrane region" description="Helical" evidence="6">
    <location>
        <begin position="277"/>
        <end position="294"/>
    </location>
</feature>
<evidence type="ECO:0000313" key="8">
    <source>
        <dbReference type="EMBL" id="ADH85815.1"/>
    </source>
</evidence>
<name>D6Z2P0_DESAT</name>
<dbReference type="InterPro" id="IPR050545">
    <property type="entry name" value="Mycobact_MmpL"/>
</dbReference>
<evidence type="ECO:0000256" key="3">
    <source>
        <dbReference type="ARBA" id="ARBA00022692"/>
    </source>
</evidence>
<keyword evidence="3 6" id="KW-0812">Transmembrane</keyword>
<evidence type="ECO:0000313" key="9">
    <source>
        <dbReference type="Proteomes" id="UP000001508"/>
    </source>
</evidence>
<feature type="transmembrane region" description="Helical" evidence="6">
    <location>
        <begin position="669"/>
        <end position="688"/>
    </location>
</feature>
<gene>
    <name evidence="8" type="ordered locus">DaAHT2_1117</name>
</gene>
<dbReference type="STRING" id="589865.DaAHT2_1117"/>
<dbReference type="InParanoid" id="D6Z2P0"/>
<dbReference type="HOGENOM" id="CLU_003055_1_0_7"/>
<dbReference type="InterPro" id="IPR004869">
    <property type="entry name" value="MMPL_dom"/>
</dbReference>
<dbReference type="AlphaFoldDB" id="D6Z2P0"/>
<evidence type="ECO:0000256" key="1">
    <source>
        <dbReference type="ARBA" id="ARBA00004651"/>
    </source>
</evidence>
<evidence type="ECO:0000259" key="7">
    <source>
        <dbReference type="Pfam" id="PF03176"/>
    </source>
</evidence>
<dbReference type="Gene3D" id="1.20.1640.10">
    <property type="entry name" value="Multidrug efflux transporter AcrB transmembrane domain"/>
    <property type="match status" value="2"/>
</dbReference>
<comment type="subcellular location">
    <subcellularLocation>
        <location evidence="1">Cell membrane</location>
        <topology evidence="1">Multi-pass membrane protein</topology>
    </subcellularLocation>
</comment>
<keyword evidence="2" id="KW-1003">Cell membrane</keyword>
<dbReference type="GO" id="GO:0005886">
    <property type="term" value="C:plasma membrane"/>
    <property type="evidence" value="ECO:0007669"/>
    <property type="project" value="UniProtKB-SubCell"/>
</dbReference>
<dbReference type="SUPFAM" id="SSF82866">
    <property type="entry name" value="Multidrug efflux transporter AcrB transmembrane domain"/>
    <property type="match status" value="2"/>
</dbReference>
<dbReference type="PANTHER" id="PTHR33406">
    <property type="entry name" value="MEMBRANE PROTEIN MJ1562-RELATED"/>
    <property type="match status" value="1"/>
</dbReference>
<feature type="transmembrane region" description="Helical" evidence="6">
    <location>
        <begin position="439"/>
        <end position="461"/>
    </location>
</feature>
<organism evidence="8 9">
    <name type="scientific">Desulfurivibrio alkaliphilus (strain DSM 19089 / UNIQEM U267 / AHT2)</name>
    <dbReference type="NCBI Taxonomy" id="589865"/>
    <lineage>
        <taxon>Bacteria</taxon>
        <taxon>Pseudomonadati</taxon>
        <taxon>Thermodesulfobacteriota</taxon>
        <taxon>Desulfobulbia</taxon>
        <taxon>Desulfobulbales</taxon>
        <taxon>Desulfobulbaceae</taxon>
        <taxon>Desulfurivibrio</taxon>
    </lineage>
</organism>
<dbReference type="eggNOG" id="COG4258">
    <property type="taxonomic scope" value="Bacteria"/>
</dbReference>
<evidence type="ECO:0000256" key="6">
    <source>
        <dbReference type="SAM" id="Phobius"/>
    </source>
</evidence>
<feature type="domain" description="Membrane transport protein MMPL" evidence="7">
    <location>
        <begin position="203"/>
        <end position="419"/>
    </location>
</feature>
<protein>
    <recommendedName>
        <fullName evidence="7">Membrane transport protein MMPL domain-containing protein</fullName>
    </recommendedName>
</protein>
<feature type="transmembrane region" description="Helical" evidence="6">
    <location>
        <begin position="328"/>
        <end position="350"/>
    </location>
</feature>
<dbReference type="EMBL" id="CP001940">
    <property type="protein sequence ID" value="ADH85815.1"/>
    <property type="molecule type" value="Genomic_DNA"/>
</dbReference>
<evidence type="ECO:0000256" key="5">
    <source>
        <dbReference type="ARBA" id="ARBA00023136"/>
    </source>
</evidence>
<sequence length="813" mass="88117">MTVGEPPAQPRGEFPPPTARPRAVLLRWLLVLLIVLSGLLLALQLQFKEDALDLLPGKAVRGDLSLLQRLGLVDRIFLTLTVDPAYYSSSAEAQTALQQGVAQVGRAMAASELMVEVVYRLPPDLARNLPSELGPYLPVLLERQDLAGLASRLDEAGLARIMDDNFNLLNSPAGMVVKRQVQQDPLGLLPQVLQKLSRLQQEHDATMVDGFFLSEDRLSALILAESAVPLTDSRGAAQTAELLQAIMSDHLPAGVDWGVVGSLPHTLANYQAVQRDLRLLLPLASVLLLTMLLASLRDGRVLLVLAIPFLAAPAAIAVMGLVHGQVSALALGFGIVLIGIAVDFAVHIYLALAREEGGHQAMLRRLFRPVSLATLTTAGVFVVLLFSQVPSHRQMATLALTGILLAVIFSWLLLPTLIGRRQRPPAAWFRPPVVISAGGRLLLLGLWGALLLGGLLSWPALQYTGDLRVLDAPDAKVLAAEEHFRTTWGREGELAFVVAAGATLAEAQEHNFEVYRYLRQHDWPRWQSIAPLLPAPSVQQQRLTDWQAFWAALGDDFPARFRQAAGQAGFVPTAFDSFLKRLTAPPVLLEAEAILAGPLRPLLSMMVRKPEQQQNHPHPEEYLMLTTVELSEPHHLPQLLALADGQPGVTVLANQKWRQQVERLLRHDLAVLTSAAALLLILLAVLFFRRPRSVLAVLAPVLSALAAMILFCRLTGGELNMMHLLMGIMVIGLSVDYGIFVVCARGERRSATTLLAVSICAASSMISFGVLAFAQHPALHSLGVTVLWGIGAAWPTALLVSPVLAGNALPAER</sequence>
<feature type="transmembrane region" description="Helical" evidence="6">
    <location>
        <begin position="754"/>
        <end position="774"/>
    </location>
</feature>
<feature type="transmembrane region" description="Helical" evidence="6">
    <location>
        <begin position="301"/>
        <end position="322"/>
    </location>
</feature>
<dbReference type="Proteomes" id="UP000001508">
    <property type="component" value="Chromosome"/>
</dbReference>
<dbReference type="KEGG" id="dak:DaAHT2_1117"/>